<name>A0A9N9NDG8_9GLOM</name>
<evidence type="ECO:0000256" key="1">
    <source>
        <dbReference type="SAM" id="MobiDB-lite"/>
    </source>
</evidence>
<dbReference type="Pfam" id="PF10551">
    <property type="entry name" value="MULE"/>
    <property type="match status" value="1"/>
</dbReference>
<gene>
    <name evidence="3" type="ORF">DERYTH_LOCUS14589</name>
</gene>
<accession>A0A9N9NDG8</accession>
<evidence type="ECO:0000313" key="4">
    <source>
        <dbReference type="Proteomes" id="UP000789405"/>
    </source>
</evidence>
<dbReference type="InterPro" id="IPR018289">
    <property type="entry name" value="MULE_transposase_dom"/>
</dbReference>
<feature type="compositionally biased region" description="Polar residues" evidence="1">
    <location>
        <begin position="319"/>
        <end position="328"/>
    </location>
</feature>
<proteinExistence type="predicted"/>
<feature type="region of interest" description="Disordered" evidence="1">
    <location>
        <begin position="311"/>
        <end position="334"/>
    </location>
</feature>
<feature type="non-terminal residue" evidence="3">
    <location>
        <position position="334"/>
    </location>
</feature>
<dbReference type="AlphaFoldDB" id="A0A9N9NDG8"/>
<dbReference type="Proteomes" id="UP000789405">
    <property type="component" value="Unassembled WGS sequence"/>
</dbReference>
<keyword evidence="4" id="KW-1185">Reference proteome</keyword>
<comment type="caution">
    <text evidence="3">The sequence shown here is derived from an EMBL/GenBank/DDBJ whole genome shotgun (WGS) entry which is preliminary data.</text>
</comment>
<reference evidence="3" key="1">
    <citation type="submission" date="2021-06" db="EMBL/GenBank/DDBJ databases">
        <authorList>
            <person name="Kallberg Y."/>
            <person name="Tangrot J."/>
            <person name="Rosling A."/>
        </authorList>
    </citation>
    <scope>NUCLEOTIDE SEQUENCE</scope>
    <source>
        <strain evidence="3">MA453B</strain>
    </source>
</reference>
<dbReference type="OrthoDB" id="10571755at2759"/>
<evidence type="ECO:0000313" key="3">
    <source>
        <dbReference type="EMBL" id="CAG8724435.1"/>
    </source>
</evidence>
<organism evidence="3 4">
    <name type="scientific">Dentiscutata erythropus</name>
    <dbReference type="NCBI Taxonomy" id="1348616"/>
    <lineage>
        <taxon>Eukaryota</taxon>
        <taxon>Fungi</taxon>
        <taxon>Fungi incertae sedis</taxon>
        <taxon>Mucoromycota</taxon>
        <taxon>Glomeromycotina</taxon>
        <taxon>Glomeromycetes</taxon>
        <taxon>Diversisporales</taxon>
        <taxon>Gigasporaceae</taxon>
        <taxon>Dentiscutata</taxon>
    </lineage>
</organism>
<dbReference type="EMBL" id="CAJVPY010011113">
    <property type="protein sequence ID" value="CAG8724435.1"/>
    <property type="molecule type" value="Genomic_DNA"/>
</dbReference>
<sequence length="334" mass="38905">MPLIAICSIDRFGSTYPLVFALVYSETQDFYSWVLQQLSQVLVVFTSNAQASVVYMAHFKNIRNKFQKDVDIDEFTKVVQKLVYSDLQKNQIEQELKLLWNQFPNAKVYMCETWIPHKTSWLAPYTKCNINLDIRSSQRVEKFTQKQAYETFIHQNKYTHDGTDTGLEKLRLVYSRFAFITFIKPQEELAKSNIYKIFETPVHAYTHDELELHAGILFAFSNLIQQVSEYITEYGEMPKLSQRDQINTKAIFETINIKNTASYDKIQMPEIKHSCKIFYQTKIKKNDFIALKTTSISNMVNNDKVKILPIKHGRPPKSTIGQSSNSVVKSYLPE</sequence>
<feature type="domain" description="MULE transposase" evidence="2">
    <location>
        <begin position="1"/>
        <end position="55"/>
    </location>
</feature>
<protein>
    <submittedName>
        <fullName evidence="3">9107_t:CDS:1</fullName>
    </submittedName>
</protein>
<evidence type="ECO:0000259" key="2">
    <source>
        <dbReference type="Pfam" id="PF10551"/>
    </source>
</evidence>